<feature type="signal peptide" evidence="1">
    <location>
        <begin position="1"/>
        <end position="22"/>
    </location>
</feature>
<evidence type="ECO:0000313" key="2">
    <source>
        <dbReference type="EMBL" id="BAW80132.1"/>
    </source>
</evidence>
<keyword evidence="1" id="KW-0732">Signal</keyword>
<accession>A0A1Q2SLY1</accession>
<name>A0A1Q2SLY1_9GAMM</name>
<evidence type="ECO:0000313" key="3">
    <source>
        <dbReference type="Proteomes" id="UP000243679"/>
    </source>
</evidence>
<dbReference type="KEGG" id="ntt:TAO_0762"/>
<keyword evidence="3" id="KW-1185">Reference proteome</keyword>
<dbReference type="RefSeq" id="WP_096526713.1">
    <property type="nucleotide sequence ID" value="NZ_AP014836.1"/>
</dbReference>
<protein>
    <submittedName>
        <fullName evidence="2">Hypothetical conserved protein</fullName>
    </submittedName>
</protein>
<dbReference type="EMBL" id="AP014836">
    <property type="protein sequence ID" value="BAW80132.1"/>
    <property type="molecule type" value="Genomic_DNA"/>
</dbReference>
<evidence type="ECO:0000256" key="1">
    <source>
        <dbReference type="SAM" id="SignalP"/>
    </source>
</evidence>
<feature type="chain" id="PRO_5012591636" evidence="1">
    <location>
        <begin position="23"/>
        <end position="524"/>
    </location>
</feature>
<dbReference type="Proteomes" id="UP000243679">
    <property type="component" value="Chromosome"/>
</dbReference>
<gene>
    <name evidence="2" type="ORF">TAO_0762</name>
</gene>
<organism evidence="2 3">
    <name type="scientific">Candidatus Nitrosoglobus terrae</name>
    <dbReference type="NCBI Taxonomy" id="1630141"/>
    <lineage>
        <taxon>Bacteria</taxon>
        <taxon>Pseudomonadati</taxon>
        <taxon>Pseudomonadota</taxon>
        <taxon>Gammaproteobacteria</taxon>
        <taxon>Chromatiales</taxon>
        <taxon>Chromatiaceae</taxon>
        <taxon>Candidatus Nitrosoglobus</taxon>
    </lineage>
</organism>
<dbReference type="OrthoDB" id="5763254at2"/>
<sequence length="524" mass="54106">MKKMVIISLALMGIGALNVGQAVNLDSNGLGEVLIYPYYTVRNGSDTLLSIGNTTNNVKAIKIRFLEAENSREVLDFNLYLPAYSVWVSSLTSSETGTVLTTSSALCTVPAIPSTGVAFSNTAYSEQQADGGDTSLDRTREGYIEIIEMGVVTDSGSFTPATAATPVNSMPQDCATLTAAWSAGGQWASNPNDGITFSPGGLKGNGVLINLNKNSNYNYVAAAIVNFASAANHTPPGALSPSLADNSGTSDVLTPTGEIVTSTWSNKIDAVSAVLMSKSIVNEYNTDASLNAATNWVVTFPTKHFYVQSGSPNANGVVSTTPIPATAPFTSFFTQGGACEEVKLAISTSPKNKSSLCWETNVITFNNAVVLESLLLLNVDAPTDQESGIAHLFFPSVNGDHSITDSSGVIYQGLPVVGFSAEEFVNGTLIYGITLNHGFARKIKAPTDNDPTLSSTGLLTNLLSGNLPVEGSGVGVVGAGRLGNVGNPITGNGRLGSKLGDVGDPLGGLGGDGIIGGGGFGFIF</sequence>
<proteinExistence type="predicted"/>
<reference evidence="2 3" key="1">
    <citation type="journal article" date="2017" name="ISME J.">
        <title>An acid-tolerant ammonia-oxidizing ?-proteobacterium from soil.</title>
        <authorList>
            <person name="Hayatsu M."/>
            <person name="Tago K."/>
            <person name="Uchiyama I."/>
            <person name="Toyoda A."/>
            <person name="Wang Y."/>
            <person name="Shimomura Y."/>
            <person name="Okubo T."/>
            <person name="Kurisu F."/>
            <person name="Hirono Y."/>
            <person name="Nonaka K."/>
            <person name="Akiyama H."/>
            <person name="Itoh T."/>
            <person name="Takami H."/>
        </authorList>
    </citation>
    <scope>NUCLEOTIDE SEQUENCE [LARGE SCALE GENOMIC DNA]</scope>
    <source>
        <strain evidence="2 3">TAO100</strain>
    </source>
</reference>
<dbReference type="AlphaFoldDB" id="A0A1Q2SLY1"/>